<organism evidence="17">
    <name type="scientific">bioreactor metagenome</name>
    <dbReference type="NCBI Taxonomy" id="1076179"/>
    <lineage>
        <taxon>unclassified sequences</taxon>
        <taxon>metagenomes</taxon>
        <taxon>ecological metagenomes</taxon>
    </lineage>
</organism>
<dbReference type="GO" id="GO:0009231">
    <property type="term" value="P:riboflavin biosynthetic process"/>
    <property type="evidence" value="ECO:0007669"/>
    <property type="project" value="InterPro"/>
</dbReference>
<evidence type="ECO:0000256" key="3">
    <source>
        <dbReference type="ARBA" id="ARBA00010214"/>
    </source>
</evidence>
<dbReference type="PANTHER" id="PTHR22749:SF6">
    <property type="entry name" value="RIBOFLAVIN KINASE"/>
    <property type="match status" value="1"/>
</dbReference>
<reference evidence="17" key="1">
    <citation type="submission" date="2019-08" db="EMBL/GenBank/DDBJ databases">
        <authorList>
            <person name="Kucharzyk K."/>
            <person name="Murdoch R.W."/>
            <person name="Higgins S."/>
            <person name="Loffler F."/>
        </authorList>
    </citation>
    <scope>NUCLEOTIDE SEQUENCE</scope>
</reference>
<dbReference type="EC" id="2.7.1.26" evidence="4"/>
<evidence type="ECO:0000256" key="6">
    <source>
        <dbReference type="ARBA" id="ARBA00018483"/>
    </source>
</evidence>
<evidence type="ECO:0000256" key="4">
    <source>
        <dbReference type="ARBA" id="ARBA00012105"/>
    </source>
</evidence>
<evidence type="ECO:0000256" key="14">
    <source>
        <dbReference type="ARBA" id="ARBA00022840"/>
    </source>
</evidence>
<evidence type="ECO:0000256" key="13">
    <source>
        <dbReference type="ARBA" id="ARBA00022827"/>
    </source>
</evidence>
<sequence>MFDGVHIGHQSLISDLKEKAKELNTNPIIITFDNHPQLALKPKNLSKISLLQTNEERFSKLQTLGINDIITIHFTKEFAQIKAEEFIDLLLKKYNPQYLLSGYDNHFGNKSSQDFDILVIASKEKGLILERSKNCVFYDDIEVSSTQIRKALANGNIKLANAMLNEDYLISGEVEHGNKIGTKIGYPTANIKIDRHKLLPLYGVYITEVEVDEKKYQGVVSIGVRPTINKDIALEEIAPSVEVNIFEFYGDLYGKKIKLRLKDFIREEIKFDDLDSLKAKINEDVEKAKLYFKTNE</sequence>
<dbReference type="InterPro" id="IPR023468">
    <property type="entry name" value="Riboflavin_kinase"/>
</dbReference>
<evidence type="ECO:0000313" key="17">
    <source>
        <dbReference type="EMBL" id="MPL90652.1"/>
    </source>
</evidence>
<dbReference type="UniPathway" id="UPA00276">
    <property type="reaction ID" value="UER00406"/>
</dbReference>
<keyword evidence="8" id="KW-0288">FMN</keyword>
<comment type="caution">
    <text evidence="17">The sequence shown here is derived from an EMBL/GenBank/DDBJ whole genome shotgun (WGS) entry which is preliminary data.</text>
</comment>
<dbReference type="Pfam" id="PF01687">
    <property type="entry name" value="Flavokinase"/>
    <property type="match status" value="1"/>
</dbReference>
<dbReference type="CDD" id="cd02064">
    <property type="entry name" value="FAD_synthetase_N"/>
    <property type="match status" value="1"/>
</dbReference>
<evidence type="ECO:0000256" key="2">
    <source>
        <dbReference type="ARBA" id="ARBA00005201"/>
    </source>
</evidence>
<dbReference type="InterPro" id="IPR014729">
    <property type="entry name" value="Rossmann-like_a/b/a_fold"/>
</dbReference>
<keyword evidence="12" id="KW-0418">Kinase</keyword>
<dbReference type="SMART" id="SM00904">
    <property type="entry name" value="Flavokinase"/>
    <property type="match status" value="1"/>
</dbReference>
<evidence type="ECO:0000256" key="9">
    <source>
        <dbReference type="ARBA" id="ARBA00022679"/>
    </source>
</evidence>
<dbReference type="UniPathway" id="UPA00277">
    <property type="reaction ID" value="UER00407"/>
</dbReference>
<dbReference type="AlphaFoldDB" id="A0A644VJ09"/>
<comment type="pathway">
    <text evidence="2">Cofactor biosynthesis; FMN biosynthesis; FMN from riboflavin (ATP route): step 1/1.</text>
</comment>
<dbReference type="SUPFAM" id="SSF82114">
    <property type="entry name" value="Riboflavin kinase-like"/>
    <property type="match status" value="1"/>
</dbReference>
<evidence type="ECO:0000259" key="16">
    <source>
        <dbReference type="SMART" id="SM00904"/>
    </source>
</evidence>
<dbReference type="GO" id="GO:0006747">
    <property type="term" value="P:FAD biosynthetic process"/>
    <property type="evidence" value="ECO:0007669"/>
    <property type="project" value="UniProtKB-UniPathway"/>
</dbReference>
<dbReference type="GO" id="GO:0003919">
    <property type="term" value="F:FMN adenylyltransferase activity"/>
    <property type="evidence" value="ECO:0007669"/>
    <property type="project" value="UniProtKB-EC"/>
</dbReference>
<dbReference type="EC" id="2.7.7.2" evidence="5"/>
<evidence type="ECO:0000256" key="5">
    <source>
        <dbReference type="ARBA" id="ARBA00012393"/>
    </source>
</evidence>
<accession>A0A644VJ09</accession>
<feature type="domain" description="Riboflavin kinase" evidence="16">
    <location>
        <begin position="163"/>
        <end position="293"/>
    </location>
</feature>
<dbReference type="Pfam" id="PF06574">
    <property type="entry name" value="FAD_syn"/>
    <property type="match status" value="1"/>
</dbReference>
<dbReference type="NCBIfam" id="TIGR00083">
    <property type="entry name" value="ribF"/>
    <property type="match status" value="1"/>
</dbReference>
<comment type="pathway">
    <text evidence="1">Cofactor biosynthesis; FAD biosynthesis; FAD from FMN: step 1/1.</text>
</comment>
<dbReference type="GO" id="GO:0009398">
    <property type="term" value="P:FMN biosynthetic process"/>
    <property type="evidence" value="ECO:0007669"/>
    <property type="project" value="UniProtKB-UniPathway"/>
</dbReference>
<keyword evidence="9" id="KW-0808">Transferase</keyword>
<evidence type="ECO:0000256" key="15">
    <source>
        <dbReference type="ARBA" id="ARBA00023268"/>
    </source>
</evidence>
<dbReference type="SUPFAM" id="SSF52374">
    <property type="entry name" value="Nucleotidylyl transferase"/>
    <property type="match status" value="1"/>
</dbReference>
<name>A0A644VJ09_9ZZZZ</name>
<keyword evidence="10" id="KW-0548">Nucleotidyltransferase</keyword>
<evidence type="ECO:0000256" key="10">
    <source>
        <dbReference type="ARBA" id="ARBA00022695"/>
    </source>
</evidence>
<dbReference type="InterPro" id="IPR015864">
    <property type="entry name" value="FAD_synthase"/>
</dbReference>
<keyword evidence="14" id="KW-0067">ATP-binding</keyword>
<dbReference type="PIRSF" id="PIRSF004491">
    <property type="entry name" value="FAD_Synth"/>
    <property type="match status" value="1"/>
</dbReference>
<dbReference type="InterPro" id="IPR015865">
    <property type="entry name" value="Riboflavin_kinase_bac/euk"/>
</dbReference>
<keyword evidence="15" id="KW-0511">Multifunctional enzyme</keyword>
<dbReference type="Gene3D" id="3.40.50.620">
    <property type="entry name" value="HUPs"/>
    <property type="match status" value="1"/>
</dbReference>
<dbReference type="EMBL" id="VSSQ01000309">
    <property type="protein sequence ID" value="MPL90652.1"/>
    <property type="molecule type" value="Genomic_DNA"/>
</dbReference>
<evidence type="ECO:0000256" key="11">
    <source>
        <dbReference type="ARBA" id="ARBA00022741"/>
    </source>
</evidence>
<dbReference type="InterPro" id="IPR023465">
    <property type="entry name" value="Riboflavin_kinase_dom_sf"/>
</dbReference>
<gene>
    <name evidence="17" type="primary">ribF_12</name>
    <name evidence="17" type="ORF">SDC9_36706</name>
</gene>
<keyword evidence="13" id="KW-0274">FAD</keyword>
<dbReference type="GO" id="GO:0008531">
    <property type="term" value="F:riboflavin kinase activity"/>
    <property type="evidence" value="ECO:0007669"/>
    <property type="project" value="UniProtKB-EC"/>
</dbReference>
<evidence type="ECO:0000256" key="12">
    <source>
        <dbReference type="ARBA" id="ARBA00022777"/>
    </source>
</evidence>
<keyword evidence="11" id="KW-0547">Nucleotide-binding</keyword>
<evidence type="ECO:0000256" key="8">
    <source>
        <dbReference type="ARBA" id="ARBA00022643"/>
    </source>
</evidence>
<dbReference type="GO" id="GO:0005524">
    <property type="term" value="F:ATP binding"/>
    <property type="evidence" value="ECO:0007669"/>
    <property type="project" value="UniProtKB-KW"/>
</dbReference>
<dbReference type="PANTHER" id="PTHR22749">
    <property type="entry name" value="RIBOFLAVIN KINASE/FMN ADENYLYLTRANSFERASE"/>
    <property type="match status" value="1"/>
</dbReference>
<comment type="similarity">
    <text evidence="3">Belongs to the RibF family.</text>
</comment>
<proteinExistence type="inferred from homology"/>
<keyword evidence="7" id="KW-0285">Flavoprotein</keyword>
<dbReference type="Gene3D" id="2.40.30.30">
    <property type="entry name" value="Riboflavin kinase-like"/>
    <property type="match status" value="1"/>
</dbReference>
<evidence type="ECO:0000256" key="1">
    <source>
        <dbReference type="ARBA" id="ARBA00004726"/>
    </source>
</evidence>
<protein>
    <recommendedName>
        <fullName evidence="6">Bifunctional riboflavin kinase/FMN adenylyltransferase</fullName>
        <ecNumber evidence="4">2.7.1.26</ecNumber>
        <ecNumber evidence="5">2.7.7.2</ecNumber>
    </recommendedName>
</protein>
<evidence type="ECO:0000256" key="7">
    <source>
        <dbReference type="ARBA" id="ARBA00022630"/>
    </source>
</evidence>
<dbReference type="InterPro" id="IPR002606">
    <property type="entry name" value="Riboflavin_kinase_bac"/>
</dbReference>